<dbReference type="GO" id="GO:0033228">
    <property type="term" value="P:cysteine export across plasma membrane"/>
    <property type="evidence" value="ECO:0007669"/>
    <property type="project" value="TreeGrafter"/>
</dbReference>
<accession>A0A0C6F5T1</accession>
<feature type="transmembrane region" description="Helical" evidence="6">
    <location>
        <begin position="42"/>
        <end position="66"/>
    </location>
</feature>
<feature type="transmembrane region" description="Helical" evidence="6">
    <location>
        <begin position="190"/>
        <end position="210"/>
    </location>
</feature>
<evidence type="ECO:0000256" key="3">
    <source>
        <dbReference type="ARBA" id="ARBA00022692"/>
    </source>
</evidence>
<evidence type="ECO:0000256" key="1">
    <source>
        <dbReference type="ARBA" id="ARBA00004651"/>
    </source>
</evidence>
<evidence type="ECO:0000256" key="6">
    <source>
        <dbReference type="SAM" id="Phobius"/>
    </source>
</evidence>
<name>A0A0C6F5T1_9HYPH</name>
<evidence type="ECO:0000313" key="8">
    <source>
        <dbReference type="Proteomes" id="UP000061432"/>
    </source>
</evidence>
<reference evidence="7 8" key="1">
    <citation type="journal article" date="2015" name="Genome Announc.">
        <title>Complete Genome Sequence of Methylobacterium aquaticum Strain 22A, Isolated from Racomitrium japonicum Moss.</title>
        <authorList>
            <person name="Tani A."/>
            <person name="Ogura Y."/>
            <person name="Hayashi T."/>
            <person name="Kimbara K."/>
        </authorList>
    </citation>
    <scope>NUCLEOTIDE SEQUENCE [LARGE SCALE GENOMIC DNA]</scope>
    <source>
        <strain evidence="7 8">MA-22A</strain>
    </source>
</reference>
<feature type="transmembrane region" description="Helical" evidence="6">
    <location>
        <begin position="73"/>
        <end position="91"/>
    </location>
</feature>
<evidence type="ECO:0000256" key="5">
    <source>
        <dbReference type="ARBA" id="ARBA00023136"/>
    </source>
</evidence>
<sequence length="211" mass="21890">MIDWTWLLSTSAFAVAMSATPGPNNTMVVASGATYGFARTMPHMLGIAAGFPVMLIMLGTVGLPLLADPRVHAVLKWVGAVYLLWLAWKIATADPDPATESVATPGAATLVTSGRPLGVLQAALFQWVNPKAWIIAAGALAAYTTDADGASLAATLVLALVFGLVAVPCVALWTLIGVGTARLLRSRRSVRLFNLAMAGLLVASLVPVLAE</sequence>
<dbReference type="OrthoDB" id="9812084at2"/>
<proteinExistence type="predicted"/>
<keyword evidence="2" id="KW-1003">Cell membrane</keyword>
<dbReference type="AlphaFoldDB" id="A0A0C6F5T1"/>
<reference evidence="8" key="2">
    <citation type="submission" date="2015-01" db="EMBL/GenBank/DDBJ databases">
        <title>Complete genome sequence of Methylobacterium aquaticum strain 22A.</title>
        <authorList>
            <person name="Tani A."/>
            <person name="Ogura Y."/>
            <person name="Hayashi T."/>
        </authorList>
    </citation>
    <scope>NUCLEOTIDE SEQUENCE [LARGE SCALE GENOMIC DNA]</scope>
    <source>
        <strain evidence="8">MA-22A</strain>
    </source>
</reference>
<feature type="transmembrane region" description="Helical" evidence="6">
    <location>
        <begin position="152"/>
        <end position="178"/>
    </location>
</feature>
<dbReference type="Pfam" id="PF01810">
    <property type="entry name" value="LysE"/>
    <property type="match status" value="1"/>
</dbReference>
<evidence type="ECO:0000256" key="4">
    <source>
        <dbReference type="ARBA" id="ARBA00022989"/>
    </source>
</evidence>
<dbReference type="EMBL" id="AP014704">
    <property type="protein sequence ID" value="BAQ43673.1"/>
    <property type="molecule type" value="Genomic_DNA"/>
</dbReference>
<dbReference type="KEGG" id="maqu:Maq22A_c00835"/>
<dbReference type="PANTHER" id="PTHR30086:SF20">
    <property type="entry name" value="ARGININE EXPORTER PROTEIN ARGO-RELATED"/>
    <property type="match status" value="1"/>
</dbReference>
<dbReference type="InterPro" id="IPR001123">
    <property type="entry name" value="LeuE-type"/>
</dbReference>
<comment type="subcellular location">
    <subcellularLocation>
        <location evidence="1">Cell membrane</location>
        <topology evidence="1">Multi-pass membrane protein</topology>
    </subcellularLocation>
</comment>
<keyword evidence="3 6" id="KW-0812">Transmembrane</keyword>
<evidence type="ECO:0000256" key="2">
    <source>
        <dbReference type="ARBA" id="ARBA00022475"/>
    </source>
</evidence>
<dbReference type="Proteomes" id="UP000061432">
    <property type="component" value="Chromosome"/>
</dbReference>
<dbReference type="GO" id="GO:0015171">
    <property type="term" value="F:amino acid transmembrane transporter activity"/>
    <property type="evidence" value="ECO:0007669"/>
    <property type="project" value="TreeGrafter"/>
</dbReference>
<protein>
    <submittedName>
        <fullName evidence="7">Putative threonine efflux protein</fullName>
    </submittedName>
</protein>
<organism evidence="7 8">
    <name type="scientific">Methylobacterium aquaticum</name>
    <dbReference type="NCBI Taxonomy" id="270351"/>
    <lineage>
        <taxon>Bacteria</taxon>
        <taxon>Pseudomonadati</taxon>
        <taxon>Pseudomonadota</taxon>
        <taxon>Alphaproteobacteria</taxon>
        <taxon>Hyphomicrobiales</taxon>
        <taxon>Methylobacteriaceae</taxon>
        <taxon>Methylobacterium</taxon>
    </lineage>
</organism>
<dbReference type="STRING" id="270351.Maq22A_c00835"/>
<dbReference type="RefSeq" id="WP_063919982.1">
    <property type="nucleotide sequence ID" value="NZ_AP014704.1"/>
</dbReference>
<keyword evidence="5 6" id="KW-0472">Membrane</keyword>
<keyword evidence="4 6" id="KW-1133">Transmembrane helix</keyword>
<evidence type="ECO:0000313" key="7">
    <source>
        <dbReference type="EMBL" id="BAQ43673.1"/>
    </source>
</evidence>
<dbReference type="PANTHER" id="PTHR30086">
    <property type="entry name" value="ARGININE EXPORTER PROTEIN ARGO"/>
    <property type="match status" value="1"/>
</dbReference>
<gene>
    <name evidence="7" type="primary">rhtB</name>
    <name evidence="7" type="ORF">Maq22A_c00835</name>
</gene>
<dbReference type="PATRIC" id="fig|270351.10.peg.161"/>
<dbReference type="GO" id="GO:0005886">
    <property type="term" value="C:plasma membrane"/>
    <property type="evidence" value="ECO:0007669"/>
    <property type="project" value="UniProtKB-SubCell"/>
</dbReference>